<accession>A0A846LPJ8</accession>
<dbReference type="InterPro" id="IPR010767">
    <property type="entry name" value="Phage_CGC-2007_Cje0229"/>
</dbReference>
<name>A0A846LPJ8_9ACTN</name>
<reference evidence="1 2" key="1">
    <citation type="submission" date="2020-02" db="EMBL/GenBank/DDBJ databases">
        <title>Sequencing the genomes of 1000 actinobacteria strains.</title>
        <authorList>
            <person name="Klenk H.-P."/>
        </authorList>
    </citation>
    <scope>NUCLEOTIDE SEQUENCE [LARGE SCALE GENOMIC DNA]</scope>
    <source>
        <strain evidence="1 2">DSM 45201</strain>
    </source>
</reference>
<sequence length="184" mass="20052">MPATVPFDSLALTVRRVSDTSWEVLAPLVYRGERDTFVVPPGFRTDFASVPRVVVWLFPRSGRYTPAAVLHDWLTDVAVPGGVVSARDADGVFRRVMRELGVPPLRRWLMWTGVRWGALGNPVRLAGWWRDAPRVLALSVVAAPIVVPPAAVVAVALVVYRAAESVVVSVVGGRGPGPEPDVWR</sequence>
<evidence type="ECO:0000313" key="1">
    <source>
        <dbReference type="EMBL" id="NIH69833.1"/>
    </source>
</evidence>
<evidence type="ECO:0000313" key="2">
    <source>
        <dbReference type="Proteomes" id="UP000552836"/>
    </source>
</evidence>
<gene>
    <name evidence="1" type="ORF">FB380_004331</name>
</gene>
<evidence type="ECO:0008006" key="3">
    <source>
        <dbReference type="Google" id="ProtNLM"/>
    </source>
</evidence>
<dbReference type="Pfam" id="PF07087">
    <property type="entry name" value="DUF1353"/>
    <property type="match status" value="1"/>
</dbReference>
<dbReference type="EMBL" id="JAAMPA010000003">
    <property type="protein sequence ID" value="NIH69833.1"/>
    <property type="molecule type" value="Genomic_DNA"/>
</dbReference>
<organism evidence="1 2">
    <name type="scientific">Modestobacter marinus</name>
    <dbReference type="NCBI Taxonomy" id="477641"/>
    <lineage>
        <taxon>Bacteria</taxon>
        <taxon>Bacillati</taxon>
        <taxon>Actinomycetota</taxon>
        <taxon>Actinomycetes</taxon>
        <taxon>Geodermatophilales</taxon>
        <taxon>Geodermatophilaceae</taxon>
        <taxon>Modestobacter</taxon>
    </lineage>
</organism>
<dbReference type="Proteomes" id="UP000552836">
    <property type="component" value="Unassembled WGS sequence"/>
</dbReference>
<proteinExistence type="predicted"/>
<comment type="caution">
    <text evidence="1">The sequence shown here is derived from an EMBL/GenBank/DDBJ whole genome shotgun (WGS) entry which is preliminary data.</text>
</comment>
<dbReference type="RefSeq" id="WP_166757403.1">
    <property type="nucleotide sequence ID" value="NZ_BAABJU010000011.1"/>
</dbReference>
<dbReference type="AlphaFoldDB" id="A0A846LPJ8"/>
<protein>
    <recommendedName>
        <fullName evidence="3">DUF1353 domain-containing protein</fullName>
    </recommendedName>
</protein>